<dbReference type="FunFam" id="3.40.50.2300:FF:000188">
    <property type="entry name" value="Glutamate receptor"/>
    <property type="match status" value="1"/>
</dbReference>
<dbReference type="Gene3D" id="3.20.20.80">
    <property type="entry name" value="Glycosidases"/>
    <property type="match status" value="1"/>
</dbReference>
<dbReference type="InterPro" id="IPR019594">
    <property type="entry name" value="Glu/Gly-bd"/>
</dbReference>
<evidence type="ECO:0000256" key="6">
    <source>
        <dbReference type="ARBA" id="ARBA00022692"/>
    </source>
</evidence>
<dbReference type="Gene3D" id="1.10.287.70">
    <property type="match status" value="1"/>
</dbReference>
<keyword evidence="10" id="KW-0406">Ion transport</keyword>
<evidence type="ECO:0000256" key="22">
    <source>
        <dbReference type="SAM" id="MobiDB-lite"/>
    </source>
</evidence>
<keyword evidence="13" id="KW-0675">Receptor</keyword>
<dbReference type="Pfam" id="PF00332">
    <property type="entry name" value="Glyco_hydro_17"/>
    <property type="match status" value="1"/>
</dbReference>
<keyword evidence="11 23" id="KW-0472">Membrane</keyword>
<evidence type="ECO:0000256" key="17">
    <source>
        <dbReference type="ARBA" id="ARBA00023303"/>
    </source>
</evidence>
<evidence type="ECO:0000256" key="13">
    <source>
        <dbReference type="ARBA" id="ARBA00023170"/>
    </source>
</evidence>
<keyword evidence="7" id="KW-0732">Signal</keyword>
<dbReference type="CDD" id="cd13686">
    <property type="entry name" value="GluR_Plant"/>
    <property type="match status" value="1"/>
</dbReference>
<keyword evidence="12" id="KW-1015">Disulfide bond</keyword>
<comment type="similarity">
    <text evidence="3 20">Belongs to the glycosyl hydrolase 17 family.</text>
</comment>
<feature type="transmembrane region" description="Helical" evidence="23">
    <location>
        <begin position="794"/>
        <end position="814"/>
    </location>
</feature>
<comment type="catalytic activity">
    <reaction evidence="1">
        <text>Hydrolysis of (1-&gt;3)-beta-D-glucosidic linkages in (1-&gt;3)-beta-D-glucans.</text>
        <dbReference type="EC" id="3.2.1.39"/>
    </reaction>
</comment>
<dbReference type="Gene3D" id="1.20.58.1040">
    <property type="match status" value="1"/>
</dbReference>
<evidence type="ECO:0000256" key="19">
    <source>
        <dbReference type="ARBA" id="ARBA00033417"/>
    </source>
</evidence>
<dbReference type="SUPFAM" id="SSF53822">
    <property type="entry name" value="Periplasmic binding protein-like I"/>
    <property type="match status" value="1"/>
</dbReference>
<evidence type="ECO:0000256" key="2">
    <source>
        <dbReference type="ARBA" id="ARBA00004141"/>
    </source>
</evidence>
<dbReference type="CDD" id="cd19990">
    <property type="entry name" value="PBP1_GABAb_receptor_plant"/>
    <property type="match status" value="1"/>
</dbReference>
<evidence type="ECO:0000256" key="7">
    <source>
        <dbReference type="ARBA" id="ARBA00022729"/>
    </source>
</evidence>
<comment type="subcellular location">
    <subcellularLocation>
        <location evidence="2">Membrane</location>
        <topology evidence="2">Multi-pass membrane protein</topology>
    </subcellularLocation>
</comment>
<dbReference type="SMART" id="SM00079">
    <property type="entry name" value="PBPe"/>
    <property type="match status" value="1"/>
</dbReference>
<evidence type="ECO:0000256" key="11">
    <source>
        <dbReference type="ARBA" id="ARBA00023136"/>
    </source>
</evidence>
<evidence type="ECO:0000256" key="9">
    <source>
        <dbReference type="ARBA" id="ARBA00022989"/>
    </source>
</evidence>
<evidence type="ECO:0000259" key="25">
    <source>
        <dbReference type="SMART" id="SM00768"/>
    </source>
</evidence>
<proteinExistence type="inferred from homology"/>
<accession>A0AA86T371</accession>
<reference evidence="26" key="1">
    <citation type="submission" date="2023-10" db="EMBL/GenBank/DDBJ databases">
        <authorList>
            <person name="Domelevo Entfellner J.-B."/>
        </authorList>
    </citation>
    <scope>NUCLEOTIDE SEQUENCE</scope>
</reference>
<dbReference type="SUPFAM" id="SSF53850">
    <property type="entry name" value="Periplasmic binding protein-like II"/>
    <property type="match status" value="1"/>
</dbReference>
<dbReference type="GO" id="GO:0042973">
    <property type="term" value="F:glucan endo-1,3-beta-D-glucosidase activity"/>
    <property type="evidence" value="ECO:0007669"/>
    <property type="project" value="UniProtKB-EC"/>
</dbReference>
<feature type="region of interest" description="Disordered" evidence="22">
    <location>
        <begin position="1126"/>
        <end position="1164"/>
    </location>
</feature>
<dbReference type="Pfam" id="PF01094">
    <property type="entry name" value="ANF_receptor"/>
    <property type="match status" value="1"/>
</dbReference>
<evidence type="ECO:0000256" key="8">
    <source>
        <dbReference type="ARBA" id="ARBA00022801"/>
    </source>
</evidence>
<keyword evidence="8 21" id="KW-0378">Hydrolase</keyword>
<evidence type="ECO:0000259" key="24">
    <source>
        <dbReference type="SMART" id="SM00079"/>
    </source>
</evidence>
<evidence type="ECO:0000313" key="27">
    <source>
        <dbReference type="Proteomes" id="UP001189624"/>
    </source>
</evidence>
<protein>
    <recommendedName>
        <fullName evidence="4">glucan endo-1,3-beta-D-glucosidase</fullName>
        <ecNumber evidence="4">3.2.1.39</ecNumber>
    </recommendedName>
    <alternativeName>
        <fullName evidence="18">(1-&gt;3)-beta-glucan endohydrolase</fullName>
    </alternativeName>
    <alternativeName>
        <fullName evidence="19">Beta-1,3-endoglucanase</fullName>
    </alternativeName>
</protein>
<dbReference type="GO" id="GO:0016020">
    <property type="term" value="C:membrane"/>
    <property type="evidence" value="ECO:0007669"/>
    <property type="project" value="UniProtKB-SubCell"/>
</dbReference>
<evidence type="ECO:0000256" key="15">
    <source>
        <dbReference type="ARBA" id="ARBA00023286"/>
    </source>
</evidence>
<keyword evidence="9 23" id="KW-1133">Transmembrane helix</keyword>
<dbReference type="SMART" id="SM00768">
    <property type="entry name" value="X8"/>
    <property type="match status" value="1"/>
</dbReference>
<dbReference type="SUPFAM" id="SSF51445">
    <property type="entry name" value="(Trans)glycosidases"/>
    <property type="match status" value="1"/>
</dbReference>
<dbReference type="InterPro" id="IPR015683">
    <property type="entry name" value="Ionotropic_Glu_rcpt"/>
</dbReference>
<dbReference type="PANTHER" id="PTHR18966">
    <property type="entry name" value="IONOTROPIC GLUTAMATE RECEPTOR"/>
    <property type="match status" value="1"/>
</dbReference>
<keyword evidence="17" id="KW-0407">Ion channel</keyword>
<dbReference type="InterPro" id="IPR012946">
    <property type="entry name" value="X8"/>
</dbReference>
<dbReference type="GO" id="GO:0005975">
    <property type="term" value="P:carbohydrate metabolic process"/>
    <property type="evidence" value="ECO:0007669"/>
    <property type="project" value="InterPro"/>
</dbReference>
<dbReference type="Gene3D" id="3.40.190.10">
    <property type="entry name" value="Periplasmic binding protein-like II"/>
    <property type="match status" value="2"/>
</dbReference>
<feature type="domain" description="X8" evidence="25">
    <location>
        <begin position="123"/>
        <end position="217"/>
    </location>
</feature>
<evidence type="ECO:0000313" key="26">
    <source>
        <dbReference type="EMBL" id="CAJ1961838.1"/>
    </source>
</evidence>
<dbReference type="InterPro" id="IPR001828">
    <property type="entry name" value="ANF_lig-bd_rcpt"/>
</dbReference>
<evidence type="ECO:0000256" key="18">
    <source>
        <dbReference type="ARBA" id="ARBA00033335"/>
    </source>
</evidence>
<dbReference type="AlphaFoldDB" id="A0AA86T371"/>
<dbReference type="Proteomes" id="UP001189624">
    <property type="component" value="Chromosome 6"/>
</dbReference>
<evidence type="ECO:0000256" key="12">
    <source>
        <dbReference type="ARBA" id="ARBA00023157"/>
    </source>
</evidence>
<evidence type="ECO:0000256" key="10">
    <source>
        <dbReference type="ARBA" id="ARBA00023065"/>
    </source>
</evidence>
<evidence type="ECO:0000256" key="23">
    <source>
        <dbReference type="SAM" id="Phobius"/>
    </source>
</evidence>
<organism evidence="26 27">
    <name type="scientific">Sphenostylis stenocarpa</name>
    <dbReference type="NCBI Taxonomy" id="92480"/>
    <lineage>
        <taxon>Eukaryota</taxon>
        <taxon>Viridiplantae</taxon>
        <taxon>Streptophyta</taxon>
        <taxon>Embryophyta</taxon>
        <taxon>Tracheophyta</taxon>
        <taxon>Spermatophyta</taxon>
        <taxon>Magnoliopsida</taxon>
        <taxon>eudicotyledons</taxon>
        <taxon>Gunneridae</taxon>
        <taxon>Pentapetalae</taxon>
        <taxon>rosids</taxon>
        <taxon>fabids</taxon>
        <taxon>Fabales</taxon>
        <taxon>Fabaceae</taxon>
        <taxon>Papilionoideae</taxon>
        <taxon>50 kb inversion clade</taxon>
        <taxon>NPAAA clade</taxon>
        <taxon>indigoferoid/millettioid clade</taxon>
        <taxon>Phaseoleae</taxon>
        <taxon>Sphenostylis</taxon>
    </lineage>
</organism>
<dbReference type="InterPro" id="IPR001320">
    <property type="entry name" value="Iontro_rcpt_C"/>
</dbReference>
<dbReference type="InterPro" id="IPR017853">
    <property type="entry name" value="GH"/>
</dbReference>
<dbReference type="Pfam" id="PF00060">
    <property type="entry name" value="Lig_chan"/>
    <property type="match status" value="1"/>
</dbReference>
<evidence type="ECO:0000256" key="21">
    <source>
        <dbReference type="RuleBase" id="RU004336"/>
    </source>
</evidence>
<evidence type="ECO:0000256" key="20">
    <source>
        <dbReference type="RuleBase" id="RU004335"/>
    </source>
</evidence>
<evidence type="ECO:0000256" key="4">
    <source>
        <dbReference type="ARBA" id="ARBA00012780"/>
    </source>
</evidence>
<dbReference type="Pfam" id="PF10613">
    <property type="entry name" value="Lig_chan-Glu_bd"/>
    <property type="match status" value="1"/>
</dbReference>
<evidence type="ECO:0000256" key="14">
    <source>
        <dbReference type="ARBA" id="ARBA00023180"/>
    </source>
</evidence>
<gene>
    <name evidence="26" type="ORF">AYBTSS11_LOCUS18930</name>
</gene>
<dbReference type="EC" id="3.2.1.39" evidence="4"/>
<keyword evidence="15" id="KW-1071">Ligand-gated ion channel</keyword>
<dbReference type="InterPro" id="IPR044440">
    <property type="entry name" value="GABAb_receptor_plant_PBP1"/>
</dbReference>
<evidence type="ECO:0000256" key="16">
    <source>
        <dbReference type="ARBA" id="ARBA00023295"/>
    </source>
</evidence>
<dbReference type="FunFam" id="1.20.58.1040:FF:000003">
    <property type="entry name" value="glucan endo-1,3-beta-glucosidase 7"/>
    <property type="match status" value="1"/>
</dbReference>
<keyword evidence="16 21" id="KW-0326">Glycosidase</keyword>
<feature type="compositionally biased region" description="Polar residues" evidence="22">
    <location>
        <begin position="1126"/>
        <end position="1141"/>
    </location>
</feature>
<dbReference type="Gramene" id="rna-AYBTSS11_LOCUS18930">
    <property type="protein sequence ID" value="CAJ1961838.1"/>
    <property type="gene ID" value="gene-AYBTSS11_LOCUS18930"/>
</dbReference>
<keyword evidence="27" id="KW-1185">Reference proteome</keyword>
<feature type="domain" description="Ionotropic glutamate receptor C-terminal" evidence="24">
    <location>
        <begin position="669"/>
        <end position="1015"/>
    </location>
</feature>
<dbReference type="Pfam" id="PF07983">
    <property type="entry name" value="X8"/>
    <property type="match status" value="1"/>
</dbReference>
<dbReference type="Gene3D" id="3.40.50.2300">
    <property type="match status" value="2"/>
</dbReference>
<dbReference type="GO" id="GO:0015276">
    <property type="term" value="F:ligand-gated monoatomic ion channel activity"/>
    <property type="evidence" value="ECO:0007669"/>
    <property type="project" value="InterPro"/>
</dbReference>
<sequence>MVDAVHTALSNIGFGDIEIVIAETGWPSRGDTNEVGATVENARAYNGNLIAHLRSMVGTPFMPGKSVDTFIFALYDEDLKPGPASERAFGLYKADLTMAYDVGLDKSSSNHKNPPTSPERETQWCIPKVEVSEAQLQTNIDYICTSQVIDCGPIQPGGACYEPNTVLSHAAFAMNLYYQKVGRNPWNCDFSQTAMLTSQNPMDMNLLFVSGWNTCRVGWFKINTSCALRPILDFQSRHFLPKKSSVDNKVISIGAIIDRNSRIGKEQQVAMEIAARSYNSTSKTFKLAIYFRNSTTDPLTAINLAEEMINKQKMQVIIGMHRWSEAGLVAEIGSQAQVPIIAFAQPTITPPLMAKRWPFLVRMAKSGLAYIKCIAVIVKAFGWQRVVAIYEDDAYGGDHGMLALLSEALHDMSSLIEYHLVLPPTSSLHDPGGFIREELLNLSQTQSRVFIVLQSSLEMAIHLFKEASKIGLLDKESAWILPESITDLLDSVNKSAISYMDGALGIKNYYSEISTEYQDFESQFRRTFWYQNVEEDNRYPGFYALQAYDSIKLVTQAVDRMNSRNTSSPKNLIGEILSSSFFGLSGHIQFEDGKLLQNSILRLVNVAGKSYKELCFWSQQYGFTTNLPTGEGGYYGGGNTNCFSGVRWPGNLKQDPKGWNMPTKQNPLRIAVRSRTSFSKFVKVDYDHDGKRATYSGFCIDIFWSVRELLGYDLPYRYYPIDGTYNDLVQLVYNKFSNLILIICYDAAVGDMTILEERMQYVDFTVPYAESGLTMIVPSKSEESAWIFTKPFTWELWMVTGAILIYTMLAVWYLERESNPEFHGNWKSQISTALWFTFSSLFFAHREKMNSNLTRMVMVSWLLLVLILTSCYTASLSSMLTVKKLKPNVTDIQWLKRNNMKIGCDGDSFVRSFLENVEKFKPENIINVTDEYKYDDAFQNNSIAAAFLELPYEKVFISEDCNSNRYTGSTPRNRFGGLGFMFQKGSPLARDVSKAILNLSETAELKRLEEKWLFTSNKCSNMTPDTDNTESLKLRSLWILYVISGGTSTICVLLSTIQSLVKYCQSQSVAPEDTDNPSDPNAWEKVISHAKQMFNKKINNSSEAQEQVVTDCSSRLRHVRMTDSPELQQEMASPVPENSTLPSPPPEVHITNYNTDLGIAKTSK</sequence>
<dbReference type="FunFam" id="1.10.287.70:FF:000172">
    <property type="entry name" value="Glutamate receptor"/>
    <property type="match status" value="1"/>
</dbReference>
<keyword evidence="6 23" id="KW-0812">Transmembrane</keyword>
<dbReference type="PROSITE" id="PS00587">
    <property type="entry name" value="GLYCOSYL_HYDROL_F17"/>
    <property type="match status" value="1"/>
</dbReference>
<keyword evidence="14" id="KW-0325">Glycoprotein</keyword>
<feature type="transmembrane region" description="Helical" evidence="23">
    <location>
        <begin position="856"/>
        <end position="876"/>
    </location>
</feature>
<evidence type="ECO:0000256" key="3">
    <source>
        <dbReference type="ARBA" id="ARBA00008773"/>
    </source>
</evidence>
<keyword evidence="5" id="KW-0813">Transport</keyword>
<evidence type="ECO:0000256" key="5">
    <source>
        <dbReference type="ARBA" id="ARBA00022448"/>
    </source>
</evidence>
<name>A0AA86T371_9FABA</name>
<dbReference type="InterPro" id="IPR000490">
    <property type="entry name" value="Glyco_hydro_17"/>
</dbReference>
<dbReference type="EMBL" id="OY731403">
    <property type="protein sequence ID" value="CAJ1961838.1"/>
    <property type="molecule type" value="Genomic_DNA"/>
</dbReference>
<dbReference type="InterPro" id="IPR028082">
    <property type="entry name" value="Peripla_BP_I"/>
</dbReference>
<evidence type="ECO:0000256" key="1">
    <source>
        <dbReference type="ARBA" id="ARBA00000382"/>
    </source>
</evidence>